<dbReference type="PANTHER" id="PTHR43056:SF10">
    <property type="entry name" value="COCE_NOND FAMILY, PUTATIVE (AFU_ORTHOLOGUE AFUA_7G00600)-RELATED"/>
    <property type="match status" value="1"/>
</dbReference>
<dbReference type="InterPro" id="IPR000383">
    <property type="entry name" value="Xaa-Pro-like_dom"/>
</dbReference>
<dbReference type="SMART" id="SM00939">
    <property type="entry name" value="PepX_C"/>
    <property type="match status" value="1"/>
</dbReference>
<keyword evidence="1" id="KW-0378">Hydrolase</keyword>
<dbReference type="Gene3D" id="1.10.3020.20">
    <property type="match status" value="1"/>
</dbReference>
<reference evidence="3" key="1">
    <citation type="submission" date="2021-12" db="EMBL/GenBank/DDBJ databases">
        <authorList>
            <person name="Zaccaron A."/>
            <person name="Stergiopoulos I."/>
        </authorList>
    </citation>
    <scope>NUCLEOTIDE SEQUENCE</scope>
    <source>
        <strain evidence="3">Race5_Kim</strain>
    </source>
</reference>
<evidence type="ECO:0000313" key="4">
    <source>
        <dbReference type="Proteomes" id="UP000756132"/>
    </source>
</evidence>
<dbReference type="Proteomes" id="UP000756132">
    <property type="component" value="Chromosome 7"/>
</dbReference>
<gene>
    <name evidence="3" type="ORF">CLAFUR5_10118</name>
</gene>
<protein>
    <submittedName>
        <fullName evidence="3">Cocaine esterase</fullName>
    </submittedName>
</protein>
<dbReference type="NCBIfam" id="TIGR00976">
    <property type="entry name" value="CocE_NonD"/>
    <property type="match status" value="1"/>
</dbReference>
<evidence type="ECO:0000259" key="2">
    <source>
        <dbReference type="SMART" id="SM00939"/>
    </source>
</evidence>
<dbReference type="Pfam" id="PF02129">
    <property type="entry name" value="Peptidase_S15"/>
    <property type="match status" value="1"/>
</dbReference>
<dbReference type="GO" id="GO:0008239">
    <property type="term" value="F:dipeptidyl-peptidase activity"/>
    <property type="evidence" value="ECO:0007669"/>
    <property type="project" value="InterPro"/>
</dbReference>
<evidence type="ECO:0000313" key="3">
    <source>
        <dbReference type="EMBL" id="UJO19581.1"/>
    </source>
</evidence>
<dbReference type="SUPFAM" id="SSF53474">
    <property type="entry name" value="alpha/beta-Hydrolases"/>
    <property type="match status" value="1"/>
</dbReference>
<dbReference type="Gene3D" id="3.40.50.1820">
    <property type="entry name" value="alpha/beta hydrolase"/>
    <property type="match status" value="1"/>
</dbReference>
<dbReference type="KEGG" id="ffu:CLAFUR5_10118"/>
<dbReference type="Gene3D" id="2.60.120.260">
    <property type="entry name" value="Galactose-binding domain-like"/>
    <property type="match status" value="1"/>
</dbReference>
<proteinExistence type="predicted"/>
<evidence type="ECO:0000256" key="1">
    <source>
        <dbReference type="ARBA" id="ARBA00022801"/>
    </source>
</evidence>
<dbReference type="InterPro" id="IPR005674">
    <property type="entry name" value="CocE/Ser_esterase"/>
</dbReference>
<sequence>MRDGTTLRGDIFRPITSDETPVPALLVWSPCGISGARVLNLSFMPDRADIPESALSGYEKFEGPDPAEWVPHGYAVVNMDARGAFDSEGDIRALGSGEGEDGFDVVEDVAKMHWCTGHVALVGNSWLAMAAYHIAVQQPTSLKCFAPLEGASDFYREDVVSWGSSAAWFWYAVMAGFSGRGQTENPAAVAEQHPDWCAYWEDKRVDFRKIPIPAYVLANFSTGLHTEGNVRRFEESKTMQKWLTCHDTQEWYDLYSSKRIEELASFFDRFLKGIYNDFEKTPKVRAALLGFNQPNMTDVVLEGWPAPQTQYTKLFLSQGGCLADSAPQEAGTASYRSDIQAEQKDADSEEVTFSHTFTERNHLPGYSKAELHVSCPDHDDLDIFLQIRKADKEGNILRSQNIPLSALNMSQEDVPPVNPLQCLGPTGICRASRRVLDEKLNKPCYPVPSLRKNEKV</sequence>
<name>A0A9Q8PBT1_PASFU</name>
<dbReference type="EMBL" id="CP090169">
    <property type="protein sequence ID" value="UJO19581.1"/>
    <property type="molecule type" value="Genomic_DNA"/>
</dbReference>
<dbReference type="OMA" id="YWEDKRV"/>
<dbReference type="RefSeq" id="XP_047763947.1">
    <property type="nucleotide sequence ID" value="XM_047909266.1"/>
</dbReference>
<dbReference type="AlphaFoldDB" id="A0A9Q8PBT1"/>
<accession>A0A9Q8PBT1</accession>
<dbReference type="Pfam" id="PF08530">
    <property type="entry name" value="PepX_C"/>
    <property type="match status" value="1"/>
</dbReference>
<reference evidence="3" key="2">
    <citation type="journal article" date="2022" name="Microb. Genom.">
        <title>A chromosome-scale genome assembly of the tomato pathogen Cladosporium fulvum reveals a compartmentalized genome architecture and the presence of a dispensable chromosome.</title>
        <authorList>
            <person name="Zaccaron A.Z."/>
            <person name="Chen L.H."/>
            <person name="Samaras A."/>
            <person name="Stergiopoulos I."/>
        </authorList>
    </citation>
    <scope>NUCLEOTIDE SEQUENCE</scope>
    <source>
        <strain evidence="3">Race5_Kim</strain>
    </source>
</reference>
<organism evidence="3 4">
    <name type="scientific">Passalora fulva</name>
    <name type="common">Tomato leaf mold</name>
    <name type="synonym">Cladosporium fulvum</name>
    <dbReference type="NCBI Taxonomy" id="5499"/>
    <lineage>
        <taxon>Eukaryota</taxon>
        <taxon>Fungi</taxon>
        <taxon>Dikarya</taxon>
        <taxon>Ascomycota</taxon>
        <taxon>Pezizomycotina</taxon>
        <taxon>Dothideomycetes</taxon>
        <taxon>Dothideomycetidae</taxon>
        <taxon>Mycosphaerellales</taxon>
        <taxon>Mycosphaerellaceae</taxon>
        <taxon>Fulvia</taxon>
    </lineage>
</organism>
<dbReference type="InterPro" id="IPR008979">
    <property type="entry name" value="Galactose-bd-like_sf"/>
</dbReference>
<dbReference type="SUPFAM" id="SSF49785">
    <property type="entry name" value="Galactose-binding domain-like"/>
    <property type="match status" value="1"/>
</dbReference>
<dbReference type="InterPro" id="IPR050585">
    <property type="entry name" value="Xaa-Pro_dipeptidyl-ppase/CocE"/>
</dbReference>
<dbReference type="InterPro" id="IPR013736">
    <property type="entry name" value="Xaa-Pro_dipept_C"/>
</dbReference>
<dbReference type="OrthoDB" id="2578740at2759"/>
<dbReference type="InterPro" id="IPR029058">
    <property type="entry name" value="AB_hydrolase_fold"/>
</dbReference>
<feature type="domain" description="Xaa-Pro dipeptidyl-peptidase C-terminal" evidence="2">
    <location>
        <begin position="264"/>
        <end position="451"/>
    </location>
</feature>
<dbReference type="PANTHER" id="PTHR43056">
    <property type="entry name" value="PEPTIDASE S9 PROLYL OLIGOPEPTIDASE"/>
    <property type="match status" value="1"/>
</dbReference>
<keyword evidence="4" id="KW-1185">Reference proteome</keyword>
<dbReference type="GeneID" id="71989996"/>